<dbReference type="Pfam" id="PF01565">
    <property type="entry name" value="FAD_binding_4"/>
    <property type="match status" value="1"/>
</dbReference>
<dbReference type="SUPFAM" id="SSF55103">
    <property type="entry name" value="FAD-linked oxidases, C-terminal domain"/>
    <property type="match status" value="1"/>
</dbReference>
<keyword evidence="6" id="KW-0809">Transit peptide</keyword>
<evidence type="ECO:0000256" key="6">
    <source>
        <dbReference type="ARBA" id="ARBA00022946"/>
    </source>
</evidence>
<comment type="similarity">
    <text evidence="3">Belongs to the FAD-binding oxidoreductase/transferase type 4 family.</text>
</comment>
<dbReference type="PANTHER" id="PTHR11748">
    <property type="entry name" value="D-LACTATE DEHYDROGENASE"/>
    <property type="match status" value="1"/>
</dbReference>
<proteinExistence type="inferred from homology"/>
<evidence type="ECO:0000256" key="7">
    <source>
        <dbReference type="ARBA" id="ARBA00023002"/>
    </source>
</evidence>
<dbReference type="GO" id="GO:1903457">
    <property type="term" value="P:lactate catabolic process"/>
    <property type="evidence" value="ECO:0007669"/>
    <property type="project" value="TreeGrafter"/>
</dbReference>
<evidence type="ECO:0000256" key="1">
    <source>
        <dbReference type="ARBA" id="ARBA00001974"/>
    </source>
</evidence>
<evidence type="ECO:0000313" key="12">
    <source>
        <dbReference type="EMBL" id="ABZ07825.1"/>
    </source>
</evidence>
<dbReference type="GO" id="GO:0071949">
    <property type="term" value="F:FAD binding"/>
    <property type="evidence" value="ECO:0007669"/>
    <property type="project" value="InterPro"/>
</dbReference>
<protein>
    <recommendedName>
        <fullName evidence="9">D-lactate dehydrogenase (cytochrome)</fullName>
        <ecNumber evidence="9">1.1.2.4</ecNumber>
    </recommendedName>
</protein>
<dbReference type="InterPro" id="IPR006094">
    <property type="entry name" value="Oxid_FAD_bind_N"/>
</dbReference>
<dbReference type="Pfam" id="PF02754">
    <property type="entry name" value="CCG"/>
    <property type="match status" value="2"/>
</dbReference>
<dbReference type="EMBL" id="EU016610">
    <property type="protein sequence ID" value="ABZ07825.1"/>
    <property type="molecule type" value="Genomic_DNA"/>
</dbReference>
<dbReference type="EC" id="1.1.2.4" evidence="9"/>
<name>B3T5G6_9ZZZZ</name>
<dbReference type="InterPro" id="IPR017900">
    <property type="entry name" value="4Fe4S_Fe_S_CS"/>
</dbReference>
<reference evidence="12" key="1">
    <citation type="journal article" date="2008" name="ISME J.">
        <title>Genomic patterns of recombination, clonal divergence and environment in marine microbial populations.</title>
        <authorList>
            <person name="Konstantinidis K.T."/>
            <person name="Delong E.F."/>
        </authorList>
    </citation>
    <scope>NUCLEOTIDE SEQUENCE</scope>
</reference>
<evidence type="ECO:0000259" key="11">
    <source>
        <dbReference type="PROSITE" id="PS51387"/>
    </source>
</evidence>
<dbReference type="PROSITE" id="PS00198">
    <property type="entry name" value="4FE4S_FER_1"/>
    <property type="match status" value="1"/>
</dbReference>
<dbReference type="InterPro" id="IPR016164">
    <property type="entry name" value="FAD-linked_Oxase-like_C"/>
</dbReference>
<dbReference type="Gene3D" id="3.30.70.2740">
    <property type="match status" value="1"/>
</dbReference>
<dbReference type="SUPFAM" id="SSF56176">
    <property type="entry name" value="FAD-binding/transporter-associated domain-like"/>
    <property type="match status" value="1"/>
</dbReference>
<dbReference type="Pfam" id="PF02913">
    <property type="entry name" value="FAD-oxidase_C"/>
    <property type="match status" value="1"/>
</dbReference>
<evidence type="ECO:0000256" key="3">
    <source>
        <dbReference type="ARBA" id="ARBA00008000"/>
    </source>
</evidence>
<keyword evidence="7" id="KW-0560">Oxidoreductase</keyword>
<dbReference type="InterPro" id="IPR004017">
    <property type="entry name" value="Cys_rich_dom"/>
</dbReference>
<dbReference type="GO" id="GO:0008720">
    <property type="term" value="F:D-lactate dehydrogenase (NAD+) activity"/>
    <property type="evidence" value="ECO:0007669"/>
    <property type="project" value="TreeGrafter"/>
</dbReference>
<dbReference type="InterPro" id="IPR004113">
    <property type="entry name" value="FAD-bd_oxidored_4_C"/>
</dbReference>
<evidence type="ECO:0000256" key="5">
    <source>
        <dbReference type="ARBA" id="ARBA00022827"/>
    </source>
</evidence>
<evidence type="ECO:0000256" key="4">
    <source>
        <dbReference type="ARBA" id="ARBA00022630"/>
    </source>
</evidence>
<accession>B3T5G6</accession>
<keyword evidence="8" id="KW-0496">Mitochondrion</keyword>
<keyword evidence="4" id="KW-0285">Flavoprotein</keyword>
<dbReference type="InterPro" id="IPR016167">
    <property type="entry name" value="FAD-bd_PCMH_sub1"/>
</dbReference>
<dbReference type="InterPro" id="IPR017896">
    <property type="entry name" value="4Fe4S_Fe-S-bd"/>
</dbReference>
<dbReference type="InterPro" id="IPR009051">
    <property type="entry name" value="Helical_ferredxn"/>
</dbReference>
<evidence type="ECO:0000256" key="8">
    <source>
        <dbReference type="ARBA" id="ARBA00023128"/>
    </source>
</evidence>
<evidence type="ECO:0000256" key="9">
    <source>
        <dbReference type="ARBA" id="ARBA00038897"/>
    </source>
</evidence>
<dbReference type="InterPro" id="IPR016166">
    <property type="entry name" value="FAD-bd_PCMH"/>
</dbReference>
<dbReference type="PROSITE" id="PS51379">
    <property type="entry name" value="4FE4S_FER_2"/>
    <property type="match status" value="1"/>
</dbReference>
<evidence type="ECO:0000259" key="10">
    <source>
        <dbReference type="PROSITE" id="PS51379"/>
    </source>
</evidence>
<dbReference type="PROSITE" id="PS51387">
    <property type="entry name" value="FAD_PCMH"/>
    <property type="match status" value="1"/>
</dbReference>
<dbReference type="Gene3D" id="3.30.465.10">
    <property type="match status" value="1"/>
</dbReference>
<evidence type="ECO:0000256" key="2">
    <source>
        <dbReference type="ARBA" id="ARBA00004173"/>
    </source>
</evidence>
<comment type="subcellular location">
    <subcellularLocation>
        <location evidence="2">Mitochondrion</location>
    </subcellularLocation>
</comment>
<dbReference type="InterPro" id="IPR016169">
    <property type="entry name" value="FAD-bd_PCMH_sub2"/>
</dbReference>
<feature type="domain" description="FAD-binding PCMH-type" evidence="11">
    <location>
        <begin position="30"/>
        <end position="258"/>
    </location>
</feature>
<sequence length="928" mass="102780">MVNNPPVLSPDIYSDRLIDRLAYAHDASIYRVVPEAVVRPTDANDVIELLKYGNDTKTPITFRTAGTSLSGQSVGPGIIAETVRDWKKWEILDNGGAIRLQPGVIGGHANTFLSSYNRKIGPDPASINSCMIGGIIANNSSGMACGVKNNAYHTMRSISFITADGKSYDTSVSTDYERFISEQGSLVDGINSCRKEIIDNDHISNKIRRKYRIKNTIGYAVNALIDYEHPLDIFAHLLIGSEGTLAFISEVVLNTVEDPPIKSTGLILFDDIVTACSTIPFLSEQGASALELMDYASLATVKYLDSEPYNTNILQPNHAGLLCEFESDDKELLKNTVRESSSELEKMGGNLINPFSADAHIRENLWKVRKGLYPTVGALRKTGTSVIAEDICVHQTELPQAVHELQYIFKSWNFEDAVIFGHAKDGNLHFALSIDLNDKDGIKQFDGMMKDLVSITIGKFNGSLKAEHGTGRNMAPFVETEWGGDIYRIMWTIKTLADSNHILNPGVLLNKNKNAHLEDLKPLPLVDEKVDLCVECGFCESVCPSRNLTMTPRQRIIISREMRLPGRTPAELEELRKDFNYSGNETCATDGLCELECPVNIDTGSFIKSLRSHQHSLFSEFIANFSAKNFSFVQSLIRGGLRLGNFLGSSSMKIITHRLRKLGMNSLPIWNPLLPAPSPKISSYSSGGGEKYIYFPSCLHRTMGVSASNDSVINLLMELAPQLGVQFLIPENINSLCCGMPFASKGFDKAHHLITDITIDELYLLSEQGQIPILLDMSPCSYHISSMKFEKIDKLHFIDIIQFFHDKINVLIEYKSQSKEVLIHHTCSGQKLQQENMFEEVINSLADNVITPQINGCCGSAGDRGLLFPELTKSAAENCVYNYPEFSQSAVGVSSSKMCELSMSQVAHIPFYSIIEFVHQSLCSNNDN</sequence>
<dbReference type="InterPro" id="IPR036318">
    <property type="entry name" value="FAD-bd_PCMH-like_sf"/>
</dbReference>
<dbReference type="GO" id="GO:0004458">
    <property type="term" value="F:D-lactate dehydrogenase (cytochrome) activity"/>
    <property type="evidence" value="ECO:0007669"/>
    <property type="project" value="UniProtKB-EC"/>
</dbReference>
<dbReference type="Pfam" id="PF13183">
    <property type="entry name" value="Fer4_8"/>
    <property type="match status" value="1"/>
</dbReference>
<dbReference type="Gene3D" id="3.30.43.10">
    <property type="entry name" value="Uridine Diphospho-n-acetylenolpyruvylglucosamine Reductase, domain 2"/>
    <property type="match status" value="1"/>
</dbReference>
<dbReference type="AlphaFoldDB" id="B3T5G6"/>
<dbReference type="PANTHER" id="PTHR11748:SF111">
    <property type="entry name" value="D-LACTATE DEHYDROGENASE, MITOCHONDRIAL-RELATED"/>
    <property type="match status" value="1"/>
</dbReference>
<gene>
    <name evidence="12" type="ORF">ALOHA_HF4000ANIW141I9ctg2g12</name>
</gene>
<organism evidence="12">
    <name type="scientific">uncultured marine microorganism HF4000_ANIW141I9</name>
    <dbReference type="NCBI Taxonomy" id="455537"/>
    <lineage>
        <taxon>unclassified sequences</taxon>
        <taxon>environmental samples</taxon>
    </lineage>
</organism>
<dbReference type="Gene3D" id="1.10.1060.10">
    <property type="entry name" value="Alpha-helical ferredoxin"/>
    <property type="match status" value="1"/>
</dbReference>
<dbReference type="GO" id="GO:0051536">
    <property type="term" value="F:iron-sulfur cluster binding"/>
    <property type="evidence" value="ECO:0007669"/>
    <property type="project" value="InterPro"/>
</dbReference>
<dbReference type="SUPFAM" id="SSF46548">
    <property type="entry name" value="alpha-helical ferredoxin"/>
    <property type="match status" value="1"/>
</dbReference>
<feature type="domain" description="4Fe-4S ferredoxin-type" evidence="10">
    <location>
        <begin position="522"/>
        <end position="553"/>
    </location>
</feature>
<keyword evidence="5" id="KW-0274">FAD</keyword>
<comment type="cofactor">
    <cofactor evidence="1">
        <name>FAD</name>
        <dbReference type="ChEBI" id="CHEBI:57692"/>
    </cofactor>
</comment>